<dbReference type="EMBL" id="AYEV01000035">
    <property type="protein sequence ID" value="ESK54159.1"/>
    <property type="molecule type" value="Genomic_DNA"/>
</dbReference>
<accession>V2W2C9</accession>
<dbReference type="PANTHER" id="PTHR37290">
    <property type="entry name" value="INNER MEMBRANE PROTEIN YIAA-RELATED"/>
    <property type="match status" value="1"/>
</dbReference>
<keyword evidence="1" id="KW-0812">Transmembrane</keyword>
<dbReference type="NCBIfam" id="NF008482">
    <property type="entry name" value="PRK11383.1"/>
    <property type="match status" value="1"/>
</dbReference>
<keyword evidence="4" id="KW-1185">Reference proteome</keyword>
<dbReference type="OrthoDB" id="3295178at2"/>
<dbReference type="RefSeq" id="WP_018679979.1">
    <property type="nucleotide sequence ID" value="NZ_AYEV01000035.1"/>
</dbReference>
<name>V2W2C9_9GAMM</name>
<feature type="transmembrane region" description="Helical" evidence="1">
    <location>
        <begin position="43"/>
        <end position="62"/>
    </location>
</feature>
<evidence type="ECO:0000313" key="3">
    <source>
        <dbReference type="EMBL" id="ESK54159.1"/>
    </source>
</evidence>
<sequence length="146" mass="16442">MSNLINRPTLAFTAASWLAVFIGVVGFMIGLWNAEMPLHEKGYYLIILLYGLFSTISLQKTLRDQLEEIPVTMIYVALCWASVGICIGLLLFSLTNATLTLSEKGYYIMSFLLSLFGVTATQKNIRDLDHLRLQQEADSSQNKRED</sequence>
<dbReference type="InterPro" id="IPR008024">
    <property type="entry name" value="YiaAB"/>
</dbReference>
<dbReference type="PATRIC" id="fig|1120928.5.peg.2960"/>
<feature type="domain" description="YiaAB two helix" evidence="2">
    <location>
        <begin position="75"/>
        <end position="127"/>
    </location>
</feature>
<evidence type="ECO:0000259" key="2">
    <source>
        <dbReference type="Pfam" id="PF05360"/>
    </source>
</evidence>
<dbReference type="Proteomes" id="UP000017404">
    <property type="component" value="Unassembled WGS sequence"/>
</dbReference>
<evidence type="ECO:0000313" key="4">
    <source>
        <dbReference type="Proteomes" id="UP000017404"/>
    </source>
</evidence>
<feature type="transmembrane region" description="Helical" evidence="1">
    <location>
        <begin position="12"/>
        <end position="31"/>
    </location>
</feature>
<proteinExistence type="predicted"/>
<feature type="transmembrane region" description="Helical" evidence="1">
    <location>
        <begin position="106"/>
        <end position="125"/>
    </location>
</feature>
<gene>
    <name evidence="3" type="ORF">F990_02929</name>
</gene>
<feature type="transmembrane region" description="Helical" evidence="1">
    <location>
        <begin position="74"/>
        <end position="94"/>
    </location>
</feature>
<comment type="caution">
    <text evidence="3">The sequence shown here is derived from an EMBL/GenBank/DDBJ whole genome shotgun (WGS) entry which is preliminary data.</text>
</comment>
<dbReference type="GO" id="GO:0006974">
    <property type="term" value="P:DNA damage response"/>
    <property type="evidence" value="ECO:0007669"/>
    <property type="project" value="TreeGrafter"/>
</dbReference>
<dbReference type="AlphaFoldDB" id="V2W2C9"/>
<dbReference type="InterPro" id="IPR038972">
    <property type="entry name" value="YiaA-like"/>
</dbReference>
<dbReference type="STRING" id="202955.GCA_000759995_00193"/>
<organism evidence="3 4">
    <name type="scientific">Acinetobacter tjernbergiae DSM 14971 = CIP 107465</name>
    <dbReference type="NCBI Taxonomy" id="1120928"/>
    <lineage>
        <taxon>Bacteria</taxon>
        <taxon>Pseudomonadati</taxon>
        <taxon>Pseudomonadota</taxon>
        <taxon>Gammaproteobacteria</taxon>
        <taxon>Moraxellales</taxon>
        <taxon>Moraxellaceae</taxon>
        <taxon>Acinetobacter</taxon>
    </lineage>
</organism>
<evidence type="ECO:0000256" key="1">
    <source>
        <dbReference type="SAM" id="Phobius"/>
    </source>
</evidence>
<dbReference type="Pfam" id="PF05360">
    <property type="entry name" value="YiaAB"/>
    <property type="match status" value="2"/>
</dbReference>
<keyword evidence="1" id="KW-1133">Transmembrane helix</keyword>
<feature type="domain" description="YiaAB two helix" evidence="2">
    <location>
        <begin position="12"/>
        <end position="64"/>
    </location>
</feature>
<reference evidence="3 4" key="1">
    <citation type="submission" date="2013-10" db="EMBL/GenBank/DDBJ databases">
        <title>The Genome Sequence of Acinetobacter tjernbergiae CIP107465.</title>
        <authorList>
            <consortium name="The Broad Institute Genomics Platform"/>
            <consortium name="The Broad Institute Genome Sequencing Center for Infectious Disease"/>
            <person name="Cerqueira G."/>
            <person name="Feldgarden M."/>
            <person name="Courvalin P."/>
            <person name="Grillot-Courvalin C."/>
            <person name="Clermont D."/>
            <person name="Rocha E."/>
            <person name="Yoon E.-J."/>
            <person name="Nemec A."/>
            <person name="Young S.K."/>
            <person name="Zeng Q."/>
            <person name="Gargeya S."/>
            <person name="Fitzgerald M."/>
            <person name="Abouelleil A."/>
            <person name="Alvarado L."/>
            <person name="Berlin A.M."/>
            <person name="Chapman S.B."/>
            <person name="Gainer-Dewar J."/>
            <person name="Goldberg J."/>
            <person name="Gnerre S."/>
            <person name="Griggs A."/>
            <person name="Gujja S."/>
            <person name="Hansen M."/>
            <person name="Howarth C."/>
            <person name="Imamovic A."/>
            <person name="Ireland A."/>
            <person name="Larimer J."/>
            <person name="McCowan C."/>
            <person name="Murphy C."/>
            <person name="Pearson M."/>
            <person name="Poon T.W."/>
            <person name="Priest M."/>
            <person name="Roberts A."/>
            <person name="Saif S."/>
            <person name="Shea T."/>
            <person name="Sykes S."/>
            <person name="Wortman J."/>
            <person name="Nusbaum C."/>
            <person name="Birren B."/>
        </authorList>
    </citation>
    <scope>NUCLEOTIDE SEQUENCE [LARGE SCALE GENOMIC DNA]</scope>
    <source>
        <strain evidence="3 4">CIP 107465</strain>
    </source>
</reference>
<dbReference type="GO" id="GO:0005886">
    <property type="term" value="C:plasma membrane"/>
    <property type="evidence" value="ECO:0007669"/>
    <property type="project" value="TreeGrafter"/>
</dbReference>
<protein>
    <recommendedName>
        <fullName evidence="2">YiaAB two helix domain-containing protein</fullName>
    </recommendedName>
</protein>
<dbReference type="eggNOG" id="COG4682">
    <property type="taxonomic scope" value="Bacteria"/>
</dbReference>
<dbReference type="PANTHER" id="PTHR37290:SF1">
    <property type="entry name" value="INNER MEMBRANE PROTEIN YIAA"/>
    <property type="match status" value="1"/>
</dbReference>
<keyword evidence="1" id="KW-0472">Membrane</keyword>